<gene>
    <name evidence="1" type="ORF">HHI36_009918</name>
</gene>
<proteinExistence type="predicted"/>
<name>A0ABD2MH82_9CUCU</name>
<organism evidence="1 2">
    <name type="scientific">Cryptolaemus montrouzieri</name>
    <dbReference type="NCBI Taxonomy" id="559131"/>
    <lineage>
        <taxon>Eukaryota</taxon>
        <taxon>Metazoa</taxon>
        <taxon>Ecdysozoa</taxon>
        <taxon>Arthropoda</taxon>
        <taxon>Hexapoda</taxon>
        <taxon>Insecta</taxon>
        <taxon>Pterygota</taxon>
        <taxon>Neoptera</taxon>
        <taxon>Endopterygota</taxon>
        <taxon>Coleoptera</taxon>
        <taxon>Polyphaga</taxon>
        <taxon>Cucujiformia</taxon>
        <taxon>Coccinelloidea</taxon>
        <taxon>Coccinellidae</taxon>
        <taxon>Scymninae</taxon>
        <taxon>Scymnini</taxon>
        <taxon>Cryptolaemus</taxon>
    </lineage>
</organism>
<evidence type="ECO:0000313" key="1">
    <source>
        <dbReference type="EMBL" id="KAL3265715.1"/>
    </source>
</evidence>
<keyword evidence="2" id="KW-1185">Reference proteome</keyword>
<protein>
    <submittedName>
        <fullName evidence="1">Uncharacterized protein</fullName>
    </submittedName>
</protein>
<sequence length="96" mass="11112">IELKTILESRYKERGVVPEIPPRIVYYAIRQRKLHSDNGERSDYIEKAEVLLGDVSTYTKLSRDPTSATPTKFNDLIMKFRDKGEISDELAKKLII</sequence>
<feature type="non-terminal residue" evidence="1">
    <location>
        <position position="1"/>
    </location>
</feature>
<dbReference type="AlphaFoldDB" id="A0ABD2MH82"/>
<dbReference type="EMBL" id="JABFTP020000001">
    <property type="protein sequence ID" value="KAL3265715.1"/>
    <property type="molecule type" value="Genomic_DNA"/>
</dbReference>
<evidence type="ECO:0000313" key="2">
    <source>
        <dbReference type="Proteomes" id="UP001516400"/>
    </source>
</evidence>
<accession>A0ABD2MH82</accession>
<reference evidence="1 2" key="1">
    <citation type="journal article" date="2021" name="BMC Biol.">
        <title>Horizontally acquired antibacterial genes associated with adaptive radiation of ladybird beetles.</title>
        <authorList>
            <person name="Li H.S."/>
            <person name="Tang X.F."/>
            <person name="Huang Y.H."/>
            <person name="Xu Z.Y."/>
            <person name="Chen M.L."/>
            <person name="Du X.Y."/>
            <person name="Qiu B.Y."/>
            <person name="Chen P.T."/>
            <person name="Zhang W."/>
            <person name="Slipinski A."/>
            <person name="Escalona H.E."/>
            <person name="Waterhouse R.M."/>
            <person name="Zwick A."/>
            <person name="Pang H."/>
        </authorList>
    </citation>
    <scope>NUCLEOTIDE SEQUENCE [LARGE SCALE GENOMIC DNA]</scope>
    <source>
        <strain evidence="1">SYSU2018</strain>
    </source>
</reference>
<comment type="caution">
    <text evidence="1">The sequence shown here is derived from an EMBL/GenBank/DDBJ whole genome shotgun (WGS) entry which is preliminary data.</text>
</comment>
<dbReference type="Proteomes" id="UP001516400">
    <property type="component" value="Unassembled WGS sequence"/>
</dbReference>